<keyword evidence="3" id="KW-1185">Reference proteome</keyword>
<dbReference type="InterPro" id="IPR052024">
    <property type="entry name" value="Methanogen_methyltrans"/>
</dbReference>
<organism evidence="2 3">
    <name type="scientific">Limihaloglobus sulfuriphilus</name>
    <dbReference type="NCBI Taxonomy" id="1851148"/>
    <lineage>
        <taxon>Bacteria</taxon>
        <taxon>Pseudomonadati</taxon>
        <taxon>Planctomycetota</taxon>
        <taxon>Phycisphaerae</taxon>
        <taxon>Sedimentisphaerales</taxon>
        <taxon>Sedimentisphaeraceae</taxon>
        <taxon>Limihaloglobus</taxon>
    </lineage>
</organism>
<dbReference type="PANTHER" id="PTHR47099">
    <property type="entry name" value="METHYLCOBAMIDE:COM METHYLTRANSFERASE MTBA"/>
    <property type="match status" value="1"/>
</dbReference>
<dbReference type="OrthoDB" id="238593at2"/>
<dbReference type="InterPro" id="IPR000257">
    <property type="entry name" value="Uroporphyrinogen_deCOase"/>
</dbReference>
<dbReference type="SUPFAM" id="SSF51726">
    <property type="entry name" value="UROD/MetE-like"/>
    <property type="match status" value="1"/>
</dbReference>
<dbReference type="STRING" id="1851148.SMSP2_00428"/>
<dbReference type="RefSeq" id="WP_146682381.1">
    <property type="nucleotide sequence ID" value="NZ_CP019646.1"/>
</dbReference>
<dbReference type="Pfam" id="PF01208">
    <property type="entry name" value="URO-D"/>
    <property type="match status" value="1"/>
</dbReference>
<sequence length="364" mass="40961">MKSDVNDWALGNAGKILSKETLNHPGIISKVSRLDVYGNTPEAYLRAYEALGIDIINRVPAENAPAPAEFAEKRYHPDKPYSFTSLGVYDTAFRERFEVSSPEDVYSLDIDSLRYDDLIVPVPHPCSRDDIKFREKLLGGTGMYYPMLYTTLFMWAVETLGWENFMVAAITEPQRFTRHFFEPCAEKSRRIVDEIAEASENPFIFLHDDLADANGPVFPLAWYEDCIFPFYKKIFEPAKRRGKKIIFVADGNMTVFLPRLVELGVDGIMCENPATPLESVMEHFGGSGGYIIGGIDTARLTMSSPDDISLMVQQVYNTTRDCSGFAVSSCGGLHGNIPMENLDAYFDARVRIGATPANWRNYFD</sequence>
<dbReference type="AlphaFoldDB" id="A0A1Q2MC19"/>
<dbReference type="Gene3D" id="3.20.20.210">
    <property type="match status" value="1"/>
</dbReference>
<gene>
    <name evidence="2" type="ORF">SMSP2_00428</name>
</gene>
<accession>A0A1Q2MC19</accession>
<evidence type="ECO:0000259" key="1">
    <source>
        <dbReference type="Pfam" id="PF01208"/>
    </source>
</evidence>
<evidence type="ECO:0000313" key="2">
    <source>
        <dbReference type="EMBL" id="AQQ70088.1"/>
    </source>
</evidence>
<dbReference type="GO" id="GO:0004853">
    <property type="term" value="F:uroporphyrinogen decarboxylase activity"/>
    <property type="evidence" value="ECO:0007669"/>
    <property type="project" value="InterPro"/>
</dbReference>
<dbReference type="GO" id="GO:0006779">
    <property type="term" value="P:porphyrin-containing compound biosynthetic process"/>
    <property type="evidence" value="ECO:0007669"/>
    <property type="project" value="InterPro"/>
</dbReference>
<proteinExistence type="predicted"/>
<reference evidence="3" key="1">
    <citation type="submission" date="2017-02" db="EMBL/GenBank/DDBJ databases">
        <title>Comparative genomics and description of representatives of a novel lineage of planctomycetes thriving in anoxic sediments.</title>
        <authorList>
            <person name="Spring S."/>
            <person name="Bunk B."/>
            <person name="Sproer C."/>
        </authorList>
    </citation>
    <scope>NUCLEOTIDE SEQUENCE [LARGE SCALE GENOMIC DNA]</scope>
    <source>
        <strain evidence="3">SM-Chi-D1</strain>
    </source>
</reference>
<dbReference type="Proteomes" id="UP000188181">
    <property type="component" value="Chromosome"/>
</dbReference>
<dbReference type="EMBL" id="CP019646">
    <property type="protein sequence ID" value="AQQ70088.1"/>
    <property type="molecule type" value="Genomic_DNA"/>
</dbReference>
<dbReference type="InterPro" id="IPR038071">
    <property type="entry name" value="UROD/MetE-like_sf"/>
</dbReference>
<evidence type="ECO:0000313" key="3">
    <source>
        <dbReference type="Proteomes" id="UP000188181"/>
    </source>
</evidence>
<protein>
    <submittedName>
        <fullName evidence="2">Uroporphyrinogen decarboxylase (URO-D)</fullName>
    </submittedName>
</protein>
<name>A0A1Q2MC19_9BACT</name>
<feature type="domain" description="Uroporphyrinogen decarboxylase (URO-D)" evidence="1">
    <location>
        <begin position="161"/>
        <end position="349"/>
    </location>
</feature>
<dbReference type="PANTHER" id="PTHR47099:SF1">
    <property type="entry name" value="METHYLCOBAMIDE:COM METHYLTRANSFERASE MTBA"/>
    <property type="match status" value="1"/>
</dbReference>
<dbReference type="KEGG" id="pbas:SMSP2_00428"/>